<reference evidence="1" key="1">
    <citation type="submission" date="2020-01" db="EMBL/GenBank/DDBJ databases">
        <authorList>
            <person name="Rat A."/>
        </authorList>
    </citation>
    <scope>NUCLEOTIDE SEQUENCE</scope>
    <source>
        <strain evidence="1">LMG 28251</strain>
    </source>
</reference>
<evidence type="ECO:0000313" key="1">
    <source>
        <dbReference type="EMBL" id="MBR0654536.1"/>
    </source>
</evidence>
<evidence type="ECO:0000313" key="2">
    <source>
        <dbReference type="Proteomes" id="UP001196068"/>
    </source>
</evidence>
<dbReference type="Proteomes" id="UP001196068">
    <property type="component" value="Unassembled WGS sequence"/>
</dbReference>
<keyword evidence="2" id="KW-1185">Reference proteome</keyword>
<accession>A0AAF1KLA9</accession>
<comment type="caution">
    <text evidence="1">The sequence shown here is derived from an EMBL/GenBank/DDBJ whole genome shotgun (WGS) entry which is preliminary data.</text>
</comment>
<name>A0AAF1KLA9_9PROT</name>
<proteinExistence type="predicted"/>
<sequence length="204" mass="22367">MLDIPRAPYGDLRLTCRPDRADGHLIFPYEVTNAGPVPLLVMDAWPRTVGGQQSADGDVAQVVMREDGVAVIGRYVPDVPPLMRLANRSLPLCTVLRPTETLTRELRIPLPLAEQSPYLPELRLSGYAQHELRGVLFAIGWWPLSQPNLIAGPAGFAPELHAVATINAIPPAGAATQLFPTSRLEILRRRDAFPREVPVHPDLA</sequence>
<dbReference type="AlphaFoldDB" id="A0AAF1KLA9"/>
<organism evidence="1 2">
    <name type="scientific">Plastoroseomonas arctica</name>
    <dbReference type="NCBI Taxonomy" id="1509237"/>
    <lineage>
        <taxon>Bacteria</taxon>
        <taxon>Pseudomonadati</taxon>
        <taxon>Pseudomonadota</taxon>
        <taxon>Alphaproteobacteria</taxon>
        <taxon>Acetobacterales</taxon>
        <taxon>Acetobacteraceae</taxon>
        <taxon>Plastoroseomonas</taxon>
    </lineage>
</organism>
<dbReference type="RefSeq" id="WP_211873351.1">
    <property type="nucleotide sequence ID" value="NZ_JAAEDH010000004.1"/>
</dbReference>
<gene>
    <name evidence="1" type="ORF">GXW79_05525</name>
</gene>
<reference evidence="1" key="2">
    <citation type="journal article" date="2021" name="Syst. Appl. Microbiol.">
        <title>Roseomonas hellenica sp. nov., isolated from roots of wild-growing Alkanna tinctoria.</title>
        <authorList>
            <person name="Rat A."/>
            <person name="Naranjo H.D."/>
            <person name="Lebbe L."/>
            <person name="Cnockaert M."/>
            <person name="Krigas N."/>
            <person name="Grigoriadou K."/>
            <person name="Maloupa E."/>
            <person name="Willems A."/>
        </authorList>
    </citation>
    <scope>NUCLEOTIDE SEQUENCE</scope>
    <source>
        <strain evidence="1">LMG 28251</strain>
    </source>
</reference>
<protein>
    <submittedName>
        <fullName evidence="1">Uncharacterized protein</fullName>
    </submittedName>
</protein>
<dbReference type="EMBL" id="JAAEDH010000004">
    <property type="protein sequence ID" value="MBR0654536.1"/>
    <property type="molecule type" value="Genomic_DNA"/>
</dbReference>